<evidence type="ECO:0000256" key="8">
    <source>
        <dbReference type="ARBA" id="ARBA00022842"/>
    </source>
</evidence>
<protein>
    <recommendedName>
        <fullName evidence="10">tRNA dimethylallyltransferase</fullName>
        <ecNumber evidence="10">2.5.1.75</ecNumber>
    </recommendedName>
    <alternativeName>
        <fullName evidence="10">Dimethylallyl diphosphate:tRNA dimethylallyltransferase</fullName>
        <shortName evidence="10">DMAPP:tRNA dimethylallyltransferase</shortName>
        <shortName evidence="10">DMATase</shortName>
    </alternativeName>
    <alternativeName>
        <fullName evidence="10">Isopentenyl-diphosphate:tRNA isopentenyltransferase</fullName>
        <shortName evidence="10">IPP transferase</shortName>
        <shortName evidence="10">IPPT</shortName>
        <shortName evidence="10">IPTase</shortName>
    </alternativeName>
</protein>
<comment type="cofactor">
    <cofactor evidence="1 10">
        <name>Mg(2+)</name>
        <dbReference type="ChEBI" id="CHEBI:18420"/>
    </cofactor>
</comment>
<dbReference type="HAMAP" id="MF_00185">
    <property type="entry name" value="IPP_trans"/>
    <property type="match status" value="1"/>
</dbReference>
<keyword evidence="5 10" id="KW-0819">tRNA processing</keyword>
<keyword evidence="4 10" id="KW-0808">Transferase</keyword>
<evidence type="ECO:0000313" key="15">
    <source>
        <dbReference type="Proteomes" id="UP000647133"/>
    </source>
</evidence>
<feature type="binding site" evidence="10">
    <location>
        <begin position="13"/>
        <end position="20"/>
    </location>
    <ligand>
        <name>ATP</name>
        <dbReference type="ChEBI" id="CHEBI:30616"/>
    </ligand>
</feature>
<dbReference type="NCBIfam" id="TIGR00174">
    <property type="entry name" value="miaA"/>
    <property type="match status" value="1"/>
</dbReference>
<organism evidence="14 15">
    <name type="scientific">Echinicola arenosa</name>
    <dbReference type="NCBI Taxonomy" id="2774144"/>
    <lineage>
        <taxon>Bacteria</taxon>
        <taxon>Pseudomonadati</taxon>
        <taxon>Bacteroidota</taxon>
        <taxon>Cytophagia</taxon>
        <taxon>Cytophagales</taxon>
        <taxon>Cyclobacteriaceae</taxon>
        <taxon>Echinicola</taxon>
    </lineage>
</organism>
<dbReference type="SUPFAM" id="SSF52540">
    <property type="entry name" value="P-loop containing nucleoside triphosphate hydrolases"/>
    <property type="match status" value="2"/>
</dbReference>
<keyword evidence="8 10" id="KW-0460">Magnesium</keyword>
<evidence type="ECO:0000256" key="12">
    <source>
        <dbReference type="RuleBase" id="RU003784"/>
    </source>
</evidence>
<feature type="site" description="Interaction with substrate tRNA" evidence="10">
    <location>
        <position position="104"/>
    </location>
</feature>
<feature type="region of interest" description="Interaction with substrate tRNA" evidence="10">
    <location>
        <begin position="38"/>
        <end position="41"/>
    </location>
</feature>
<dbReference type="InterPro" id="IPR027417">
    <property type="entry name" value="P-loop_NTPase"/>
</dbReference>
<proteinExistence type="inferred from homology"/>
<feature type="binding site" evidence="10">
    <location>
        <begin position="15"/>
        <end position="20"/>
    </location>
    <ligand>
        <name>substrate</name>
    </ligand>
</feature>
<evidence type="ECO:0000256" key="13">
    <source>
        <dbReference type="RuleBase" id="RU003785"/>
    </source>
</evidence>
<evidence type="ECO:0000256" key="4">
    <source>
        <dbReference type="ARBA" id="ARBA00022679"/>
    </source>
</evidence>
<evidence type="ECO:0000256" key="3">
    <source>
        <dbReference type="ARBA" id="ARBA00005842"/>
    </source>
</evidence>
<comment type="function">
    <text evidence="2 10 12">Catalyzes the transfer of a dimethylallyl group onto the adenine at position 37 in tRNAs that read codons beginning with uridine, leading to the formation of N6-(dimethylallyl)adenosine (i(6)A).</text>
</comment>
<dbReference type="Gene3D" id="3.40.50.300">
    <property type="entry name" value="P-loop containing nucleotide triphosphate hydrolases"/>
    <property type="match status" value="1"/>
</dbReference>
<evidence type="ECO:0000256" key="7">
    <source>
        <dbReference type="ARBA" id="ARBA00022840"/>
    </source>
</evidence>
<keyword evidence="7 10" id="KW-0067">ATP-binding</keyword>
<dbReference type="Gene3D" id="1.10.20.140">
    <property type="match status" value="1"/>
</dbReference>
<dbReference type="InterPro" id="IPR018022">
    <property type="entry name" value="IPT"/>
</dbReference>
<dbReference type="InterPro" id="IPR039657">
    <property type="entry name" value="Dimethylallyltransferase"/>
</dbReference>
<feature type="site" description="Interaction with substrate tRNA" evidence="10">
    <location>
        <position position="126"/>
    </location>
</feature>
<dbReference type="Proteomes" id="UP000647133">
    <property type="component" value="Unassembled WGS sequence"/>
</dbReference>
<keyword evidence="6 10" id="KW-0547">Nucleotide-binding</keyword>
<evidence type="ECO:0000256" key="1">
    <source>
        <dbReference type="ARBA" id="ARBA00001946"/>
    </source>
</evidence>
<dbReference type="PANTHER" id="PTHR11088">
    <property type="entry name" value="TRNA DIMETHYLALLYLTRANSFERASE"/>
    <property type="match status" value="1"/>
</dbReference>
<evidence type="ECO:0000256" key="5">
    <source>
        <dbReference type="ARBA" id="ARBA00022694"/>
    </source>
</evidence>
<evidence type="ECO:0000313" key="14">
    <source>
        <dbReference type="EMBL" id="MBD8487616.1"/>
    </source>
</evidence>
<comment type="subunit">
    <text evidence="10">Monomer.</text>
</comment>
<keyword evidence="15" id="KW-1185">Reference proteome</keyword>
<sequence length="304" mass="35342">MKGRNKYLVVVAGPTAVGKTELCINLAKKFNTVIISSDSRQFYKETELGTAKPSMSERQEVQHFFVDSLSIHDDYDVRKFEKDALILLEDVFQKSNVVIMTGGSGMYIDAVCNGFDDIPDINPEIRTSLNELYKSDGIEAIRNKLKEVDPDYYEQVDIHNPQRLIRGCEVSIGTGRPFSSYRNKKRTERSFQIIKIGLERDREELYDRINLRMDLMVETGLFEEAESLYVYKNLNALQTVGYTEIFGYLAGEYDKEEALRLLKRNSRRYAKRQMTWFRRDGDMVWFHPDQFNEVLGFIENQIGL</sequence>
<evidence type="ECO:0000256" key="9">
    <source>
        <dbReference type="ARBA" id="ARBA00049563"/>
    </source>
</evidence>
<accession>A0ABR9AFU8</accession>
<dbReference type="EC" id="2.5.1.75" evidence="10"/>
<evidence type="ECO:0000256" key="6">
    <source>
        <dbReference type="ARBA" id="ARBA00022741"/>
    </source>
</evidence>
<gene>
    <name evidence="10 14" type="primary">miaA</name>
    <name evidence="14" type="ORF">IFO69_02535</name>
</gene>
<dbReference type="GO" id="GO:0052381">
    <property type="term" value="F:tRNA dimethylallyltransferase activity"/>
    <property type="evidence" value="ECO:0007669"/>
    <property type="project" value="UniProtKB-EC"/>
</dbReference>
<comment type="caution">
    <text evidence="14">The sequence shown here is derived from an EMBL/GenBank/DDBJ whole genome shotgun (WGS) entry which is preliminary data.</text>
</comment>
<name>A0ABR9AFU8_9BACT</name>
<feature type="region of interest" description="Interaction with substrate tRNA" evidence="10">
    <location>
        <begin position="162"/>
        <end position="166"/>
    </location>
</feature>
<comment type="catalytic activity">
    <reaction evidence="9 10 11">
        <text>adenosine(37) in tRNA + dimethylallyl diphosphate = N(6)-dimethylallyladenosine(37) in tRNA + diphosphate</text>
        <dbReference type="Rhea" id="RHEA:26482"/>
        <dbReference type="Rhea" id="RHEA-COMP:10162"/>
        <dbReference type="Rhea" id="RHEA-COMP:10375"/>
        <dbReference type="ChEBI" id="CHEBI:33019"/>
        <dbReference type="ChEBI" id="CHEBI:57623"/>
        <dbReference type="ChEBI" id="CHEBI:74411"/>
        <dbReference type="ChEBI" id="CHEBI:74415"/>
        <dbReference type="EC" id="2.5.1.75"/>
    </reaction>
</comment>
<evidence type="ECO:0000256" key="11">
    <source>
        <dbReference type="RuleBase" id="RU003783"/>
    </source>
</evidence>
<comment type="similarity">
    <text evidence="3 10 13">Belongs to the IPP transferase family.</text>
</comment>
<reference evidence="14 15" key="1">
    <citation type="submission" date="2020-09" db="EMBL/GenBank/DDBJ databases">
        <title>Echinicola sp. CAU 1574 isolated from sand of Sido Beach.</title>
        <authorList>
            <person name="Kim W."/>
        </authorList>
    </citation>
    <scope>NUCLEOTIDE SEQUENCE [LARGE SCALE GENOMIC DNA]</scope>
    <source>
        <strain evidence="14 15">CAU 1574</strain>
    </source>
</reference>
<dbReference type="EMBL" id="JACYTQ010000001">
    <property type="protein sequence ID" value="MBD8487616.1"/>
    <property type="molecule type" value="Genomic_DNA"/>
</dbReference>
<evidence type="ECO:0000256" key="10">
    <source>
        <dbReference type="HAMAP-Rule" id="MF_00185"/>
    </source>
</evidence>
<dbReference type="Pfam" id="PF01715">
    <property type="entry name" value="IPPT"/>
    <property type="match status" value="1"/>
</dbReference>
<comment type="caution">
    <text evidence="10">Lacks conserved residue(s) required for the propagation of feature annotation.</text>
</comment>
<dbReference type="PANTHER" id="PTHR11088:SF60">
    <property type="entry name" value="TRNA DIMETHYLALLYLTRANSFERASE"/>
    <property type="match status" value="1"/>
</dbReference>
<evidence type="ECO:0000256" key="2">
    <source>
        <dbReference type="ARBA" id="ARBA00003213"/>
    </source>
</evidence>
<dbReference type="RefSeq" id="WP_192007798.1">
    <property type="nucleotide sequence ID" value="NZ_JACYTQ010000001.1"/>
</dbReference>